<comment type="similarity">
    <text evidence="1">Belongs to the 'phage' integrase family.</text>
</comment>
<dbReference type="Gene3D" id="1.10.443.10">
    <property type="entry name" value="Intergrase catalytic core"/>
    <property type="match status" value="1"/>
</dbReference>
<dbReference type="InterPro" id="IPR025166">
    <property type="entry name" value="Integrase_DNA_bind_dom"/>
</dbReference>
<comment type="caution">
    <text evidence="6">The sequence shown here is derived from an EMBL/GenBank/DDBJ whole genome shotgun (WGS) entry which is preliminary data.</text>
</comment>
<dbReference type="InterPro" id="IPR011010">
    <property type="entry name" value="DNA_brk_join_enz"/>
</dbReference>
<organism evidence="6 7">
    <name type="scientific">Paracoccus benzoatiresistens</name>
    <dbReference type="NCBI Taxonomy" id="2997341"/>
    <lineage>
        <taxon>Bacteria</taxon>
        <taxon>Pseudomonadati</taxon>
        <taxon>Pseudomonadota</taxon>
        <taxon>Alphaproteobacteria</taxon>
        <taxon>Rhodobacterales</taxon>
        <taxon>Paracoccaceae</taxon>
        <taxon>Paracoccus</taxon>
    </lineage>
</organism>
<dbReference type="Pfam" id="PF22022">
    <property type="entry name" value="Phage_int_M"/>
    <property type="match status" value="1"/>
</dbReference>
<accession>A0ABT4J1V2</accession>
<reference evidence="6" key="1">
    <citation type="submission" date="2022-12" db="EMBL/GenBank/DDBJ databases">
        <title>Paracoccus sp. EF6 isolated from a lake water.</title>
        <authorList>
            <person name="Liu H."/>
        </authorList>
    </citation>
    <scope>NUCLEOTIDE SEQUENCE</scope>
    <source>
        <strain evidence="6">EF6</strain>
    </source>
</reference>
<evidence type="ECO:0000256" key="2">
    <source>
        <dbReference type="ARBA" id="ARBA00022908"/>
    </source>
</evidence>
<proteinExistence type="inferred from homology"/>
<evidence type="ECO:0000259" key="5">
    <source>
        <dbReference type="PROSITE" id="PS51898"/>
    </source>
</evidence>
<gene>
    <name evidence="6" type="ORF">OU682_01980</name>
</gene>
<protein>
    <submittedName>
        <fullName evidence="6">Integrase arm-type DNA-binding domain-containing protein</fullName>
    </submittedName>
</protein>
<dbReference type="PROSITE" id="PS51898">
    <property type="entry name" value="TYR_RECOMBINASE"/>
    <property type="match status" value="1"/>
</dbReference>
<dbReference type="InterPro" id="IPR002104">
    <property type="entry name" value="Integrase_catalytic"/>
</dbReference>
<dbReference type="InterPro" id="IPR038488">
    <property type="entry name" value="Integrase_DNA-bd_sf"/>
</dbReference>
<dbReference type="InterPro" id="IPR050808">
    <property type="entry name" value="Phage_Integrase"/>
</dbReference>
<feature type="domain" description="Tyr recombinase" evidence="5">
    <location>
        <begin position="203"/>
        <end position="374"/>
    </location>
</feature>
<evidence type="ECO:0000256" key="4">
    <source>
        <dbReference type="ARBA" id="ARBA00023172"/>
    </source>
</evidence>
<dbReference type="SUPFAM" id="SSF56349">
    <property type="entry name" value="DNA breaking-rejoining enzymes"/>
    <property type="match status" value="1"/>
</dbReference>
<dbReference type="CDD" id="cd00801">
    <property type="entry name" value="INT_P4_C"/>
    <property type="match status" value="1"/>
</dbReference>
<evidence type="ECO:0000256" key="3">
    <source>
        <dbReference type="ARBA" id="ARBA00023125"/>
    </source>
</evidence>
<dbReference type="InterPro" id="IPR053876">
    <property type="entry name" value="Phage_int_M"/>
</dbReference>
<keyword evidence="3 6" id="KW-0238">DNA-binding</keyword>
<dbReference type="EMBL" id="JAPTYD010000001">
    <property type="protein sequence ID" value="MCZ0960383.1"/>
    <property type="molecule type" value="Genomic_DNA"/>
</dbReference>
<dbReference type="Gene3D" id="3.30.160.390">
    <property type="entry name" value="Integrase, DNA-binding domain"/>
    <property type="match status" value="1"/>
</dbReference>
<dbReference type="InterPro" id="IPR013762">
    <property type="entry name" value="Integrase-like_cat_sf"/>
</dbReference>
<dbReference type="Proteomes" id="UP001149822">
    <property type="component" value="Unassembled WGS sequence"/>
</dbReference>
<name>A0ABT4J1V2_9RHOB</name>
<dbReference type="Pfam" id="PF13356">
    <property type="entry name" value="Arm-DNA-bind_3"/>
    <property type="match status" value="1"/>
</dbReference>
<evidence type="ECO:0000256" key="1">
    <source>
        <dbReference type="ARBA" id="ARBA00008857"/>
    </source>
</evidence>
<dbReference type="PANTHER" id="PTHR30629">
    <property type="entry name" value="PROPHAGE INTEGRASE"/>
    <property type="match status" value="1"/>
</dbReference>
<dbReference type="InterPro" id="IPR010998">
    <property type="entry name" value="Integrase_recombinase_N"/>
</dbReference>
<keyword evidence="2" id="KW-0229">DNA integration</keyword>
<sequence length="407" mass="45102">MAREKLNAVKVRQSPAGKYGDGGGLWLVKRDKDTGSWMLRMSVHGRLRHMGLGSIAEVSLAEARAAAQKWRAVLREGRDPIQERERQRRDAARNLHLLADVARDAYEARQAGLKGDGKAGRWFSPLEIHVLPKLGKTPVAEIDQIAIRDVLRVIWKAKSATAEKALQRLGIVMKHAAALGYPVDLQAVDKAKALLGAQGHEVQNIPSLPWRDVPAFYASVGDGSVTHLALRLLILTGLRSAPIRFMRADHIEGDVLTVPAELMKAQRGKAMPFRVPLTPEMLAVIEEAKRHARDGFLFPSVKKGVISDATMARLMERREMEARPHGFRSSLRVWLAERGCPRDIAEMILAHSVMGKVEASYQRSDLLDIRRSWLDRWARFVVTGKDEASVEAPAGAEVIPMQAVAHG</sequence>
<evidence type="ECO:0000313" key="6">
    <source>
        <dbReference type="EMBL" id="MCZ0960383.1"/>
    </source>
</evidence>
<keyword evidence="4" id="KW-0233">DNA recombination</keyword>
<evidence type="ECO:0000313" key="7">
    <source>
        <dbReference type="Proteomes" id="UP001149822"/>
    </source>
</evidence>
<dbReference type="GO" id="GO:0003677">
    <property type="term" value="F:DNA binding"/>
    <property type="evidence" value="ECO:0007669"/>
    <property type="project" value="UniProtKB-KW"/>
</dbReference>
<dbReference type="PANTHER" id="PTHR30629:SF2">
    <property type="entry name" value="PROPHAGE INTEGRASE INTS-RELATED"/>
    <property type="match status" value="1"/>
</dbReference>
<dbReference type="Gene3D" id="1.10.150.130">
    <property type="match status" value="1"/>
</dbReference>
<keyword evidence="7" id="KW-1185">Reference proteome</keyword>
<dbReference type="Pfam" id="PF00589">
    <property type="entry name" value="Phage_integrase"/>
    <property type="match status" value="1"/>
</dbReference>